<dbReference type="AlphaFoldDB" id="A0A6J1K817"/>
<dbReference type="RefSeq" id="XP_022996189.1">
    <property type="nucleotide sequence ID" value="XM_023140421.1"/>
</dbReference>
<name>A0A6J1K817_CUCMA</name>
<dbReference type="OrthoDB" id="761792at2759"/>
<organism evidence="2 3">
    <name type="scientific">Cucurbita maxima</name>
    <name type="common">Pumpkin</name>
    <name type="synonym">Winter squash</name>
    <dbReference type="NCBI Taxonomy" id="3661"/>
    <lineage>
        <taxon>Eukaryota</taxon>
        <taxon>Viridiplantae</taxon>
        <taxon>Streptophyta</taxon>
        <taxon>Embryophyta</taxon>
        <taxon>Tracheophyta</taxon>
        <taxon>Spermatophyta</taxon>
        <taxon>Magnoliopsida</taxon>
        <taxon>eudicotyledons</taxon>
        <taxon>Gunneridae</taxon>
        <taxon>Pentapetalae</taxon>
        <taxon>rosids</taxon>
        <taxon>fabids</taxon>
        <taxon>Cucurbitales</taxon>
        <taxon>Cucurbitaceae</taxon>
        <taxon>Cucurbiteae</taxon>
        <taxon>Cucurbita</taxon>
    </lineage>
</organism>
<dbReference type="Proteomes" id="UP000504608">
    <property type="component" value="Unplaced"/>
</dbReference>
<dbReference type="GeneID" id="111491495"/>
<evidence type="ECO:0000313" key="2">
    <source>
        <dbReference type="Proteomes" id="UP000504608"/>
    </source>
</evidence>
<gene>
    <name evidence="3" type="primary">LOC111491495</name>
</gene>
<evidence type="ECO:0000256" key="1">
    <source>
        <dbReference type="SAM" id="MobiDB-lite"/>
    </source>
</evidence>
<feature type="compositionally biased region" description="Basic residues" evidence="1">
    <location>
        <begin position="139"/>
        <end position="155"/>
    </location>
</feature>
<proteinExistence type="predicted"/>
<evidence type="ECO:0000313" key="3">
    <source>
        <dbReference type="RefSeq" id="XP_022996189.1"/>
    </source>
</evidence>
<dbReference type="KEGG" id="cmax:111491495"/>
<sequence length="155" mass="17447">MWWLRGIQTIRNADGGGGSAGLVFSTFARYFSRSRAENLRKINPKLTPQEASLVAQDLYGVVKQHGPLTVSNAWIKAQESGVGGLNSKTHMKLLLKWMRGRKMLQLFCNQVGSNKKFLLATPNDPRAEELKSASEPVVQRRKKQKARIRRKKASK</sequence>
<protein>
    <submittedName>
        <fullName evidence="3">Uncharacterized protein LOC111491495</fullName>
    </submittedName>
</protein>
<reference evidence="3" key="1">
    <citation type="submission" date="2025-08" db="UniProtKB">
        <authorList>
            <consortium name="RefSeq"/>
        </authorList>
    </citation>
    <scope>IDENTIFICATION</scope>
    <source>
        <tissue evidence="3">Young leaves</tissue>
    </source>
</reference>
<dbReference type="PANTHER" id="PTHR35110">
    <property type="entry name" value="EXPRESSED PROTEIN"/>
    <property type="match status" value="1"/>
</dbReference>
<dbReference type="PANTHER" id="PTHR35110:SF1">
    <property type="entry name" value="EXPRESSED PROTEIN"/>
    <property type="match status" value="1"/>
</dbReference>
<feature type="region of interest" description="Disordered" evidence="1">
    <location>
        <begin position="123"/>
        <end position="155"/>
    </location>
</feature>
<accession>A0A6J1K817</accession>
<keyword evidence="2" id="KW-1185">Reference proteome</keyword>